<dbReference type="PANTHER" id="PTHR18968:SF13">
    <property type="entry name" value="ACETOLACTATE SYNTHASE CATALYTIC SUBUNIT, MITOCHONDRIAL"/>
    <property type="match status" value="1"/>
</dbReference>
<keyword evidence="2 3" id="KW-0786">Thiamine pyrophosphate</keyword>
<protein>
    <submittedName>
        <fullName evidence="7">Uncharacterized protein</fullName>
    </submittedName>
</protein>
<evidence type="ECO:0000313" key="8">
    <source>
        <dbReference type="Proteomes" id="UP000019471"/>
    </source>
</evidence>
<dbReference type="PANTHER" id="PTHR18968">
    <property type="entry name" value="THIAMINE PYROPHOSPHATE ENZYMES"/>
    <property type="match status" value="1"/>
</dbReference>
<dbReference type="InterPro" id="IPR012000">
    <property type="entry name" value="Thiamin_PyroP_enz_cen_dom"/>
</dbReference>
<dbReference type="GO" id="GO:0003984">
    <property type="term" value="F:acetolactate synthase activity"/>
    <property type="evidence" value="ECO:0007669"/>
    <property type="project" value="TreeGrafter"/>
</dbReference>
<dbReference type="GO" id="GO:0005948">
    <property type="term" value="C:acetolactate synthase complex"/>
    <property type="evidence" value="ECO:0007669"/>
    <property type="project" value="TreeGrafter"/>
</dbReference>
<dbReference type="RefSeq" id="XP_007748374.1">
    <property type="nucleotide sequence ID" value="XM_007750184.1"/>
</dbReference>
<comment type="similarity">
    <text evidence="1 3">Belongs to the TPP enzyme family.</text>
</comment>
<comment type="caution">
    <text evidence="7">The sequence shown here is derived from an EMBL/GenBank/DDBJ whole genome shotgun (WGS) entry which is preliminary data.</text>
</comment>
<feature type="domain" description="Thiamine pyrophosphate enzyme central" evidence="4">
    <location>
        <begin position="245"/>
        <end position="387"/>
    </location>
</feature>
<dbReference type="InterPro" id="IPR012001">
    <property type="entry name" value="Thiamin_PyroP_enz_TPP-bd_dom"/>
</dbReference>
<feature type="domain" description="Thiamine pyrophosphate enzyme TPP-binding" evidence="5">
    <location>
        <begin position="459"/>
        <end position="605"/>
    </location>
</feature>
<evidence type="ECO:0000313" key="7">
    <source>
        <dbReference type="EMBL" id="EXJ66959.1"/>
    </source>
</evidence>
<accession>W9X937</accession>
<dbReference type="Pfam" id="PF02776">
    <property type="entry name" value="TPP_enzyme_N"/>
    <property type="match status" value="1"/>
</dbReference>
<dbReference type="SUPFAM" id="SSF52518">
    <property type="entry name" value="Thiamin diphosphate-binding fold (THDP-binding)"/>
    <property type="match status" value="2"/>
</dbReference>
<dbReference type="Pfam" id="PF00205">
    <property type="entry name" value="TPP_enzyme_M"/>
    <property type="match status" value="1"/>
</dbReference>
<dbReference type="AlphaFoldDB" id="W9X937"/>
<dbReference type="SUPFAM" id="SSF52467">
    <property type="entry name" value="DHS-like NAD/FAD-binding domain"/>
    <property type="match status" value="1"/>
</dbReference>
<evidence type="ECO:0000256" key="3">
    <source>
        <dbReference type="RuleBase" id="RU362132"/>
    </source>
</evidence>
<proteinExistence type="inferred from homology"/>
<dbReference type="EMBL" id="AMGX01000017">
    <property type="protein sequence ID" value="EXJ66959.1"/>
    <property type="molecule type" value="Genomic_DNA"/>
</dbReference>
<dbReference type="InterPro" id="IPR029061">
    <property type="entry name" value="THDP-binding"/>
</dbReference>
<name>W9X937_9EURO</name>
<dbReference type="OrthoDB" id="10006023at2759"/>
<dbReference type="InterPro" id="IPR011766">
    <property type="entry name" value="TPP_enzyme_TPP-bd"/>
</dbReference>
<dbReference type="Pfam" id="PF02775">
    <property type="entry name" value="TPP_enzyme_C"/>
    <property type="match status" value="1"/>
</dbReference>
<evidence type="ECO:0000256" key="1">
    <source>
        <dbReference type="ARBA" id="ARBA00007812"/>
    </source>
</evidence>
<dbReference type="InterPro" id="IPR029035">
    <property type="entry name" value="DHS-like_NAD/FAD-binding_dom"/>
</dbReference>
<dbReference type="GO" id="GO:0050660">
    <property type="term" value="F:flavin adenine dinucleotide binding"/>
    <property type="evidence" value="ECO:0007669"/>
    <property type="project" value="TreeGrafter"/>
</dbReference>
<organism evidence="7 8">
    <name type="scientific">Cladophialophora psammophila CBS 110553</name>
    <dbReference type="NCBI Taxonomy" id="1182543"/>
    <lineage>
        <taxon>Eukaryota</taxon>
        <taxon>Fungi</taxon>
        <taxon>Dikarya</taxon>
        <taxon>Ascomycota</taxon>
        <taxon>Pezizomycotina</taxon>
        <taxon>Eurotiomycetes</taxon>
        <taxon>Chaetothyriomycetidae</taxon>
        <taxon>Chaetothyriales</taxon>
        <taxon>Herpotrichiellaceae</taxon>
        <taxon>Cladophialophora</taxon>
    </lineage>
</organism>
<feature type="domain" description="Thiamine pyrophosphate enzyme N-terminal TPP-binding" evidence="6">
    <location>
        <begin position="48"/>
        <end position="168"/>
    </location>
</feature>
<dbReference type="InterPro" id="IPR045229">
    <property type="entry name" value="TPP_enz"/>
</dbReference>
<dbReference type="HOGENOM" id="CLU_013748_4_0_1"/>
<reference evidence="7 8" key="1">
    <citation type="submission" date="2013-03" db="EMBL/GenBank/DDBJ databases">
        <title>The Genome Sequence of Cladophialophora psammophila CBS 110553.</title>
        <authorList>
            <consortium name="The Broad Institute Genomics Platform"/>
            <person name="Cuomo C."/>
            <person name="de Hoog S."/>
            <person name="Gorbushina A."/>
            <person name="Walker B."/>
            <person name="Young S.K."/>
            <person name="Zeng Q."/>
            <person name="Gargeya S."/>
            <person name="Fitzgerald M."/>
            <person name="Haas B."/>
            <person name="Abouelleil A."/>
            <person name="Allen A.W."/>
            <person name="Alvarado L."/>
            <person name="Arachchi H.M."/>
            <person name="Berlin A.M."/>
            <person name="Chapman S.B."/>
            <person name="Gainer-Dewar J."/>
            <person name="Goldberg J."/>
            <person name="Griggs A."/>
            <person name="Gujja S."/>
            <person name="Hansen M."/>
            <person name="Howarth C."/>
            <person name="Imamovic A."/>
            <person name="Ireland A."/>
            <person name="Larimer J."/>
            <person name="McCowan C."/>
            <person name="Murphy C."/>
            <person name="Pearson M."/>
            <person name="Poon T.W."/>
            <person name="Priest M."/>
            <person name="Roberts A."/>
            <person name="Saif S."/>
            <person name="Shea T."/>
            <person name="Sisk P."/>
            <person name="Sykes S."/>
            <person name="Wortman J."/>
            <person name="Nusbaum C."/>
            <person name="Birren B."/>
        </authorList>
    </citation>
    <scope>NUCLEOTIDE SEQUENCE [LARGE SCALE GENOMIC DNA]</scope>
    <source>
        <strain evidence="7 8">CBS 110553</strain>
    </source>
</reference>
<evidence type="ECO:0000259" key="6">
    <source>
        <dbReference type="Pfam" id="PF02776"/>
    </source>
</evidence>
<dbReference type="Proteomes" id="UP000019471">
    <property type="component" value="Unassembled WGS sequence"/>
</dbReference>
<evidence type="ECO:0000259" key="4">
    <source>
        <dbReference type="Pfam" id="PF00205"/>
    </source>
</evidence>
<dbReference type="GeneID" id="19194301"/>
<dbReference type="CDD" id="cd07035">
    <property type="entry name" value="TPP_PYR_POX_like"/>
    <property type="match status" value="1"/>
</dbReference>
<dbReference type="Gene3D" id="3.40.50.970">
    <property type="match status" value="2"/>
</dbReference>
<evidence type="ECO:0000259" key="5">
    <source>
        <dbReference type="Pfam" id="PF02775"/>
    </source>
</evidence>
<gene>
    <name evidence="7" type="ORF">A1O5_09605</name>
</gene>
<keyword evidence="8" id="KW-1185">Reference proteome</keyword>
<dbReference type="GO" id="GO:0030976">
    <property type="term" value="F:thiamine pyrophosphate binding"/>
    <property type="evidence" value="ECO:0007669"/>
    <property type="project" value="InterPro"/>
</dbReference>
<dbReference type="Gene3D" id="3.40.50.1220">
    <property type="entry name" value="TPP-binding domain"/>
    <property type="match status" value="1"/>
</dbReference>
<dbReference type="GO" id="GO:0009097">
    <property type="term" value="P:isoleucine biosynthetic process"/>
    <property type="evidence" value="ECO:0007669"/>
    <property type="project" value="TreeGrafter"/>
</dbReference>
<sequence>MGEIALESIINGANSTSGINGVVTKRKRPIAIDEPVGLDEKTRAIGWGSDAIAEQIARLDIPYIALSPGSSYRGLHDSLVNYNGNTPQMIVCLHEEHTVAVAHGYAKVTEKPILAAVHANVGLQHASMAIYNAFCDRVPVVVLGATGPLDSERKRPWIDWIHTCTDQAAIVRPSLKFDDQPYSVNAATKALARCYQVSATKPCAPSYLCLDVCLQEDKFDASKLEFPDLERMKPLPPQGPDPSVVDKVVALLGESRRPLFMFGRVNRSQTSWNERVELAETVGAYVMTDLKQGAAFPSRHSLHPAAPAVFTTPQSIDLINAADLLVSFDWVDLAGTLKAAEASLQDTKVVHISMDSILFNGWCKDHFGVPPTDVAVFADPDKTLTALLAGVKSANVHPKDWSGVEATKRLPPPSMPDVPADKILMGHLAANLFEALGNANQEYCLIRLPYGWRGYDLNATGPLSFLGLDGGAGIGSGPGQTVGSALALKDSKILAVSILGDGDFLMGGNALWTAAHCRLPCLILVANNRSFYNDEVHQERVARARGRPWENKGIGQQITDPIPDLNTFSKALGLTVPGPCVTDRKDLPQMMAKAVKLAQEGHSVVMDIGILPDGYSNALEKAR</sequence>
<dbReference type="GO" id="GO:0009099">
    <property type="term" value="P:L-valine biosynthetic process"/>
    <property type="evidence" value="ECO:0007669"/>
    <property type="project" value="TreeGrafter"/>
</dbReference>
<dbReference type="GO" id="GO:0000287">
    <property type="term" value="F:magnesium ion binding"/>
    <property type="evidence" value="ECO:0007669"/>
    <property type="project" value="InterPro"/>
</dbReference>
<dbReference type="eggNOG" id="KOG4166">
    <property type="taxonomic scope" value="Eukaryota"/>
</dbReference>
<dbReference type="STRING" id="1182543.W9X937"/>
<evidence type="ECO:0000256" key="2">
    <source>
        <dbReference type="ARBA" id="ARBA00023052"/>
    </source>
</evidence>